<evidence type="ECO:0000259" key="3">
    <source>
        <dbReference type="PROSITE" id="PS51186"/>
    </source>
</evidence>
<evidence type="ECO:0000256" key="1">
    <source>
        <dbReference type="ARBA" id="ARBA00022679"/>
    </source>
</evidence>
<keyword evidence="1 4" id="KW-0808">Transferase</keyword>
<dbReference type="InterPro" id="IPR016181">
    <property type="entry name" value="Acyl_CoA_acyltransferase"/>
</dbReference>
<dbReference type="PANTHER" id="PTHR43877">
    <property type="entry name" value="AMINOALKYLPHOSPHONATE N-ACETYLTRANSFERASE-RELATED-RELATED"/>
    <property type="match status" value="1"/>
</dbReference>
<name>A0ABY9VS46_9ACTN</name>
<reference evidence="4 5" key="1">
    <citation type="submission" date="2023-09" db="EMBL/GenBank/DDBJ databases">
        <title>Genome completion map analysis of the actinomycetes C11-1.</title>
        <authorList>
            <person name="Qin P."/>
            <person name="Guan P."/>
        </authorList>
    </citation>
    <scope>NUCLEOTIDE SEQUENCE [LARGE SCALE GENOMIC DNA]</scope>
    <source>
        <strain evidence="4 5">C11-1</strain>
    </source>
</reference>
<dbReference type="GO" id="GO:0016746">
    <property type="term" value="F:acyltransferase activity"/>
    <property type="evidence" value="ECO:0007669"/>
    <property type="project" value="UniProtKB-KW"/>
</dbReference>
<dbReference type="PROSITE" id="PS51186">
    <property type="entry name" value="GNAT"/>
    <property type="match status" value="1"/>
</dbReference>
<proteinExistence type="predicted"/>
<keyword evidence="5" id="KW-1185">Reference proteome</keyword>
<dbReference type="Proteomes" id="UP001303236">
    <property type="component" value="Chromosome"/>
</dbReference>
<sequence>MRVTENVYAGGRTASDAVRIRRATARDAEAVTQVFLASRAAAMPYLPRVHSDEDTRAWITHVVLPTSTAVWVAEGEAGGEVLGFAVLAGDDELDHLYLRPDALRRGIGSRLLSEVRGAVDGALGLYVFQRNAAARAFYERHGFTAVAFDDGSRNEEGEPDVLYRWTP</sequence>
<organism evidence="4 5">
    <name type="scientific">Streptomyces durocortorensis</name>
    <dbReference type="NCBI Taxonomy" id="2811104"/>
    <lineage>
        <taxon>Bacteria</taxon>
        <taxon>Bacillati</taxon>
        <taxon>Actinomycetota</taxon>
        <taxon>Actinomycetes</taxon>
        <taxon>Kitasatosporales</taxon>
        <taxon>Streptomycetaceae</taxon>
        <taxon>Streptomyces</taxon>
    </lineage>
</organism>
<evidence type="ECO:0000256" key="2">
    <source>
        <dbReference type="ARBA" id="ARBA00023315"/>
    </source>
</evidence>
<dbReference type="Gene3D" id="3.40.630.30">
    <property type="match status" value="1"/>
</dbReference>
<dbReference type="InterPro" id="IPR050832">
    <property type="entry name" value="Bact_Acetyltransf"/>
</dbReference>
<accession>A0ABY9VS46</accession>
<feature type="domain" description="N-acetyltransferase" evidence="3">
    <location>
        <begin position="18"/>
        <end position="167"/>
    </location>
</feature>
<evidence type="ECO:0000313" key="5">
    <source>
        <dbReference type="Proteomes" id="UP001303236"/>
    </source>
</evidence>
<dbReference type="CDD" id="cd04301">
    <property type="entry name" value="NAT_SF"/>
    <property type="match status" value="1"/>
</dbReference>
<evidence type="ECO:0000313" key="4">
    <source>
        <dbReference type="EMBL" id="WNF26754.1"/>
    </source>
</evidence>
<dbReference type="Pfam" id="PF13508">
    <property type="entry name" value="Acetyltransf_7"/>
    <property type="match status" value="1"/>
</dbReference>
<dbReference type="EC" id="2.3.1.-" evidence="4"/>
<gene>
    <name evidence="4" type="ORF">RI138_07805</name>
</gene>
<dbReference type="SUPFAM" id="SSF55729">
    <property type="entry name" value="Acyl-CoA N-acyltransferases (Nat)"/>
    <property type="match status" value="1"/>
</dbReference>
<keyword evidence="2 4" id="KW-0012">Acyltransferase</keyword>
<dbReference type="EMBL" id="CP134500">
    <property type="protein sequence ID" value="WNF26754.1"/>
    <property type="molecule type" value="Genomic_DNA"/>
</dbReference>
<protein>
    <submittedName>
        <fullName evidence="4">GNAT family N-acetyltransferase</fullName>
        <ecNumber evidence="4">2.3.1.-</ecNumber>
    </submittedName>
</protein>
<dbReference type="InterPro" id="IPR000182">
    <property type="entry name" value="GNAT_dom"/>
</dbReference>